<comment type="caution">
    <text evidence="1">The sequence shown here is derived from an EMBL/GenBank/DDBJ whole genome shotgun (WGS) entry which is preliminary data.</text>
</comment>
<dbReference type="OrthoDB" id="3364670at2759"/>
<dbReference type="EMBL" id="MU167266">
    <property type="protein sequence ID" value="KAG0146099.1"/>
    <property type="molecule type" value="Genomic_DNA"/>
</dbReference>
<dbReference type="Pfam" id="PF18758">
    <property type="entry name" value="KDZ"/>
    <property type="match status" value="1"/>
</dbReference>
<dbReference type="PANTHER" id="PTHR33096:SF1">
    <property type="entry name" value="CXC1-LIKE CYSTEINE CLUSTER ASSOCIATED WITH KDZ TRANSPOSASES DOMAIN-CONTAINING PROTEIN"/>
    <property type="match status" value="1"/>
</dbReference>
<sequence>HYPISILSDLLHNHPDHQVGVLYDIGCHCQPLIFHLYVHKWACQIKYNPWYKSHMGLTDGEGLECLWSFLSELVASLRTLTRLHQLIAIHWWAMFY</sequence>
<dbReference type="InterPro" id="IPR040521">
    <property type="entry name" value="KDZ"/>
</dbReference>
<dbReference type="PANTHER" id="PTHR33096">
    <property type="entry name" value="CXC2 DOMAIN-CONTAINING PROTEIN"/>
    <property type="match status" value="1"/>
</dbReference>
<gene>
    <name evidence="1" type="ORF">CROQUDRAFT_44891</name>
</gene>
<accession>A0A9P6NHI8</accession>
<reference evidence="1" key="1">
    <citation type="submission" date="2013-11" db="EMBL/GenBank/DDBJ databases">
        <title>Genome sequence of the fusiform rust pathogen reveals effectors for host alternation and coevolution with pine.</title>
        <authorList>
            <consortium name="DOE Joint Genome Institute"/>
            <person name="Smith K."/>
            <person name="Pendleton A."/>
            <person name="Kubisiak T."/>
            <person name="Anderson C."/>
            <person name="Salamov A."/>
            <person name="Aerts A."/>
            <person name="Riley R."/>
            <person name="Clum A."/>
            <person name="Lindquist E."/>
            <person name="Ence D."/>
            <person name="Campbell M."/>
            <person name="Kronenberg Z."/>
            <person name="Feau N."/>
            <person name="Dhillon B."/>
            <person name="Hamelin R."/>
            <person name="Burleigh J."/>
            <person name="Smith J."/>
            <person name="Yandell M."/>
            <person name="Nelson C."/>
            <person name="Grigoriev I."/>
            <person name="Davis J."/>
        </authorList>
    </citation>
    <scope>NUCLEOTIDE SEQUENCE</scope>
    <source>
        <strain evidence="1">G11</strain>
    </source>
</reference>
<evidence type="ECO:0000313" key="2">
    <source>
        <dbReference type="Proteomes" id="UP000886653"/>
    </source>
</evidence>
<protein>
    <submittedName>
        <fullName evidence="1">Uncharacterized protein</fullName>
    </submittedName>
</protein>
<evidence type="ECO:0000313" key="1">
    <source>
        <dbReference type="EMBL" id="KAG0146099.1"/>
    </source>
</evidence>
<keyword evidence="2" id="KW-1185">Reference proteome</keyword>
<organism evidence="1 2">
    <name type="scientific">Cronartium quercuum f. sp. fusiforme G11</name>
    <dbReference type="NCBI Taxonomy" id="708437"/>
    <lineage>
        <taxon>Eukaryota</taxon>
        <taxon>Fungi</taxon>
        <taxon>Dikarya</taxon>
        <taxon>Basidiomycota</taxon>
        <taxon>Pucciniomycotina</taxon>
        <taxon>Pucciniomycetes</taxon>
        <taxon>Pucciniales</taxon>
        <taxon>Coleosporiaceae</taxon>
        <taxon>Cronartium</taxon>
    </lineage>
</organism>
<dbReference type="AlphaFoldDB" id="A0A9P6NHI8"/>
<dbReference type="Proteomes" id="UP000886653">
    <property type="component" value="Unassembled WGS sequence"/>
</dbReference>
<proteinExistence type="predicted"/>
<feature type="non-terminal residue" evidence="1">
    <location>
        <position position="1"/>
    </location>
</feature>
<name>A0A9P6NHI8_9BASI</name>